<evidence type="ECO:0000313" key="1">
    <source>
        <dbReference type="EMBL" id="PON90088.1"/>
    </source>
</evidence>
<keyword evidence="2" id="KW-1185">Reference proteome</keyword>
<comment type="caution">
    <text evidence="1">The sequence shown here is derived from an EMBL/GenBank/DDBJ whole genome shotgun (WGS) entry which is preliminary data.</text>
</comment>
<reference evidence="2" key="1">
    <citation type="submission" date="2016-06" db="EMBL/GenBank/DDBJ databases">
        <title>Parallel loss of symbiosis genes in relatives of nitrogen-fixing non-legume Parasponia.</title>
        <authorList>
            <person name="Van Velzen R."/>
            <person name="Holmer R."/>
            <person name="Bu F."/>
            <person name="Rutten L."/>
            <person name="Van Zeijl A."/>
            <person name="Liu W."/>
            <person name="Santuari L."/>
            <person name="Cao Q."/>
            <person name="Sharma T."/>
            <person name="Shen D."/>
            <person name="Roswanjaya Y."/>
            <person name="Wardhani T."/>
            <person name="Kalhor M.S."/>
            <person name="Jansen J."/>
            <person name="Van den Hoogen J."/>
            <person name="Gungor B."/>
            <person name="Hartog M."/>
            <person name="Hontelez J."/>
            <person name="Verver J."/>
            <person name="Yang W.-C."/>
            <person name="Schijlen E."/>
            <person name="Repin R."/>
            <person name="Schilthuizen M."/>
            <person name="Schranz E."/>
            <person name="Heidstra R."/>
            <person name="Miyata K."/>
            <person name="Fedorova E."/>
            <person name="Kohlen W."/>
            <person name="Bisseling T."/>
            <person name="Smit S."/>
            <person name="Geurts R."/>
        </authorList>
    </citation>
    <scope>NUCLEOTIDE SEQUENCE [LARGE SCALE GENOMIC DNA]</scope>
    <source>
        <strain evidence="2">cv. RG33-2</strain>
    </source>
</reference>
<sequence>MGAENCGPNVKFVQKELGQRFYAFSLGNNIFSCGNSFLVDIKFLVVNSTKYNMHVNVNVMRPVNYISTTREVAKDQRVQC</sequence>
<dbReference type="EMBL" id="JXTC01000087">
    <property type="protein sequence ID" value="PON90088.1"/>
    <property type="molecule type" value="Genomic_DNA"/>
</dbReference>
<dbReference type="InParanoid" id="A0A2P5EX23"/>
<evidence type="ECO:0000313" key="2">
    <source>
        <dbReference type="Proteomes" id="UP000237000"/>
    </source>
</evidence>
<name>A0A2P5EX23_TREOI</name>
<accession>A0A2P5EX23</accession>
<gene>
    <name evidence="1" type="ORF">TorRG33x02_141200</name>
</gene>
<protein>
    <submittedName>
        <fullName evidence="1">Uncharacterized protein</fullName>
    </submittedName>
</protein>
<organism evidence="1 2">
    <name type="scientific">Trema orientale</name>
    <name type="common">Charcoal tree</name>
    <name type="synonym">Celtis orientalis</name>
    <dbReference type="NCBI Taxonomy" id="63057"/>
    <lineage>
        <taxon>Eukaryota</taxon>
        <taxon>Viridiplantae</taxon>
        <taxon>Streptophyta</taxon>
        <taxon>Embryophyta</taxon>
        <taxon>Tracheophyta</taxon>
        <taxon>Spermatophyta</taxon>
        <taxon>Magnoliopsida</taxon>
        <taxon>eudicotyledons</taxon>
        <taxon>Gunneridae</taxon>
        <taxon>Pentapetalae</taxon>
        <taxon>rosids</taxon>
        <taxon>fabids</taxon>
        <taxon>Rosales</taxon>
        <taxon>Cannabaceae</taxon>
        <taxon>Trema</taxon>
    </lineage>
</organism>
<proteinExistence type="predicted"/>
<dbReference type="AlphaFoldDB" id="A0A2P5EX23"/>
<dbReference type="Proteomes" id="UP000237000">
    <property type="component" value="Unassembled WGS sequence"/>
</dbReference>
<dbReference type="OrthoDB" id="10401568at2759"/>